<dbReference type="AlphaFoldDB" id="A0A0F9MUW8"/>
<accession>A0A0F9MUW8</accession>
<name>A0A0F9MUW8_9ZZZZ</name>
<protein>
    <submittedName>
        <fullName evidence="2">Uncharacterized protein</fullName>
    </submittedName>
</protein>
<dbReference type="EMBL" id="LAZR01005059">
    <property type="protein sequence ID" value="KKN03192.1"/>
    <property type="molecule type" value="Genomic_DNA"/>
</dbReference>
<feature type="region of interest" description="Disordered" evidence="1">
    <location>
        <begin position="1"/>
        <end position="20"/>
    </location>
</feature>
<organism evidence="2">
    <name type="scientific">marine sediment metagenome</name>
    <dbReference type="NCBI Taxonomy" id="412755"/>
    <lineage>
        <taxon>unclassified sequences</taxon>
        <taxon>metagenomes</taxon>
        <taxon>ecological metagenomes</taxon>
    </lineage>
</organism>
<comment type="caution">
    <text evidence="2">The sequence shown here is derived from an EMBL/GenBank/DDBJ whole genome shotgun (WGS) entry which is preliminary data.</text>
</comment>
<proteinExistence type="predicted"/>
<reference evidence="2" key="1">
    <citation type="journal article" date="2015" name="Nature">
        <title>Complex archaea that bridge the gap between prokaryotes and eukaryotes.</title>
        <authorList>
            <person name="Spang A."/>
            <person name="Saw J.H."/>
            <person name="Jorgensen S.L."/>
            <person name="Zaremba-Niedzwiedzka K."/>
            <person name="Martijn J."/>
            <person name="Lind A.E."/>
            <person name="van Eijk R."/>
            <person name="Schleper C."/>
            <person name="Guy L."/>
            <person name="Ettema T.J."/>
        </authorList>
    </citation>
    <scope>NUCLEOTIDE SEQUENCE</scope>
</reference>
<evidence type="ECO:0000256" key="1">
    <source>
        <dbReference type="SAM" id="MobiDB-lite"/>
    </source>
</evidence>
<gene>
    <name evidence="2" type="ORF">LCGC14_1110130</name>
</gene>
<evidence type="ECO:0000313" key="2">
    <source>
        <dbReference type="EMBL" id="KKN03192.1"/>
    </source>
</evidence>
<sequence length="743" mass="78727">MNVRPIGQLESRERGGSRPGLLQSHIDDLGSNVRFLNPMVLAPGTGITSWSDTFGGTSLAEIWSTASWASNGLSILTSMASVDTSVSDGAVVRDTVSPAISAGTVYTVEMLIVPWNGAFHGKYRMYLRMDDTTPLYTTDGLFVELTMTGTGGGYTGNLTSYLSSSATVTALTSGTITGGATRAIWLIVQVTGDNVVVYLDGTEILTSTAVDAQSGLRVGFGLETTEAGGVNLVNVFRIQYTSSGTLVASAGGSIWKEPRYGRMTETSSSLTLRDDVSLGTTQSGQKLYIADYGDLRATATDGTISGTDLDSPTYSDWTTLGILTDDDVCVLSGVGGSTTAGTYKISSVASGTITLASSPGNGTATFRIERAPKIYNPAADTLSILTATDGAGGAPTGCPLIARYLDRIVLAGAEISPGVWYMARVGDELDWDYSQTDSKRAVAGTASDAGVPARAITALAPHSDDYLIIGCRESLWMMRGDPAFGGSLDSLSNNIGIVGQNAWTYGPEGELIFLSLDGLYILASGGDAIPVSISREVLPRELLNFDPDNTIVNLEYDVQDRGIHIFLTETSTNSRAHWWMDWERKTFWPLQMTGDHEPTATCNLQATAIEDSGIILGGRDGFLRRFSFLSEDDIGSTPESYIFIGPIPLARDGQFGTIVSMDAVIAENVGDVTWAIHPGKTFEAATSAASVSTGTWVAGLNGTVRPSGRGAAFMLKLTGTSGRRWAMEEILVTMRDSGKRRIS</sequence>